<organism evidence="4 5">
    <name type="scientific">Pocillopora meandrina</name>
    <dbReference type="NCBI Taxonomy" id="46732"/>
    <lineage>
        <taxon>Eukaryota</taxon>
        <taxon>Metazoa</taxon>
        <taxon>Cnidaria</taxon>
        <taxon>Anthozoa</taxon>
        <taxon>Hexacorallia</taxon>
        <taxon>Scleractinia</taxon>
        <taxon>Astrocoeniina</taxon>
        <taxon>Pocilloporidae</taxon>
        <taxon>Pocillopora</taxon>
    </lineage>
</organism>
<sequence>DLSNNSLRRIPQNTFRNMEKLEVMKISHNLLSIADVKVILKGLTRLHTLDFSGNPLGPSLPSGIFAGLESMTYL</sequence>
<comment type="caution">
    <text evidence="4">The sequence shown here is derived from an EMBL/GenBank/DDBJ whole genome shotgun (WGS) entry which is preliminary data.</text>
</comment>
<dbReference type="InterPro" id="IPR001611">
    <property type="entry name" value="Leu-rich_rpt"/>
</dbReference>
<keyword evidence="5" id="KW-1185">Reference proteome</keyword>
<proteinExistence type="predicted"/>
<keyword evidence="2" id="KW-0732">Signal</keyword>
<reference evidence="4 5" key="1">
    <citation type="submission" date="2022-05" db="EMBL/GenBank/DDBJ databases">
        <authorList>
            <consortium name="Genoscope - CEA"/>
            <person name="William W."/>
        </authorList>
    </citation>
    <scope>NUCLEOTIDE SEQUENCE [LARGE SCALE GENOMIC DNA]</scope>
</reference>
<dbReference type="AlphaFoldDB" id="A0AAU9XD48"/>
<dbReference type="SUPFAM" id="SSF52058">
    <property type="entry name" value="L domain-like"/>
    <property type="match status" value="1"/>
</dbReference>
<accession>A0AAU9XD48</accession>
<dbReference type="SMART" id="SM00369">
    <property type="entry name" value="LRR_TYP"/>
    <property type="match status" value="2"/>
</dbReference>
<dbReference type="PANTHER" id="PTHR24373:SF275">
    <property type="entry name" value="TIR DOMAIN-CONTAINING PROTEIN"/>
    <property type="match status" value="1"/>
</dbReference>
<dbReference type="Gene3D" id="3.80.10.10">
    <property type="entry name" value="Ribonuclease Inhibitor"/>
    <property type="match status" value="1"/>
</dbReference>
<dbReference type="PANTHER" id="PTHR24373">
    <property type="entry name" value="SLIT RELATED LEUCINE-RICH REPEAT NEURONAL PROTEIN"/>
    <property type="match status" value="1"/>
</dbReference>
<name>A0AAU9XD48_9CNID</name>
<dbReference type="Pfam" id="PF13855">
    <property type="entry name" value="LRR_8"/>
    <property type="match status" value="1"/>
</dbReference>
<protein>
    <submittedName>
        <fullName evidence="4">Uncharacterized protein</fullName>
    </submittedName>
</protein>
<dbReference type="Proteomes" id="UP001159428">
    <property type="component" value="Unassembled WGS sequence"/>
</dbReference>
<keyword evidence="3" id="KW-0677">Repeat</keyword>
<dbReference type="InterPro" id="IPR050328">
    <property type="entry name" value="Dev_Immune_Receptor"/>
</dbReference>
<dbReference type="InterPro" id="IPR032675">
    <property type="entry name" value="LRR_dom_sf"/>
</dbReference>
<evidence type="ECO:0000256" key="2">
    <source>
        <dbReference type="ARBA" id="ARBA00022729"/>
    </source>
</evidence>
<dbReference type="InterPro" id="IPR003591">
    <property type="entry name" value="Leu-rich_rpt_typical-subtyp"/>
</dbReference>
<dbReference type="EMBL" id="CALNXJ010000037">
    <property type="protein sequence ID" value="CAH3143238.1"/>
    <property type="molecule type" value="Genomic_DNA"/>
</dbReference>
<gene>
    <name evidence="4" type="ORF">PMEA_00020506</name>
</gene>
<keyword evidence="1" id="KW-0433">Leucine-rich repeat</keyword>
<evidence type="ECO:0000313" key="5">
    <source>
        <dbReference type="Proteomes" id="UP001159428"/>
    </source>
</evidence>
<evidence type="ECO:0000313" key="4">
    <source>
        <dbReference type="EMBL" id="CAH3143238.1"/>
    </source>
</evidence>
<evidence type="ECO:0000256" key="3">
    <source>
        <dbReference type="ARBA" id="ARBA00022737"/>
    </source>
</evidence>
<evidence type="ECO:0000256" key="1">
    <source>
        <dbReference type="ARBA" id="ARBA00022614"/>
    </source>
</evidence>
<feature type="non-terminal residue" evidence="4">
    <location>
        <position position="1"/>
    </location>
</feature>